<protein>
    <submittedName>
        <fullName evidence="1">Uncharacterized protein YndB with AHSA1/START domain</fullName>
    </submittedName>
</protein>
<dbReference type="OrthoDB" id="6624781at2"/>
<name>A0A543FV05_9PSEU</name>
<keyword evidence="2" id="KW-1185">Reference proteome</keyword>
<sequence>MDENCDERSIEVSRMVDAPVERVFAFLAEPANHVALDTSGTVRGAATGAMIAGAGDVFVMNMHNAFKGDHQVENHVVVYEPGRAIGWAPAEPGHPPAGHTWTWRMAPADAGRTVVSQIYGWSRFSHVEMLDHLPVIDGAQMLASVDRLAEALVRTRGAAEGN</sequence>
<organism evidence="1 2">
    <name type="scientific">Pseudonocardia cypriaca</name>
    <dbReference type="NCBI Taxonomy" id="882449"/>
    <lineage>
        <taxon>Bacteria</taxon>
        <taxon>Bacillati</taxon>
        <taxon>Actinomycetota</taxon>
        <taxon>Actinomycetes</taxon>
        <taxon>Pseudonocardiales</taxon>
        <taxon>Pseudonocardiaceae</taxon>
        <taxon>Pseudonocardia</taxon>
    </lineage>
</organism>
<dbReference type="EMBL" id="VFPH01000002">
    <property type="protein sequence ID" value="TQM37643.1"/>
    <property type="molecule type" value="Genomic_DNA"/>
</dbReference>
<evidence type="ECO:0000313" key="1">
    <source>
        <dbReference type="EMBL" id="TQM37643.1"/>
    </source>
</evidence>
<dbReference type="Pfam" id="PF10604">
    <property type="entry name" value="Polyketide_cyc2"/>
    <property type="match status" value="1"/>
</dbReference>
<dbReference type="Proteomes" id="UP000319818">
    <property type="component" value="Unassembled WGS sequence"/>
</dbReference>
<comment type="caution">
    <text evidence="1">The sequence shown here is derived from an EMBL/GenBank/DDBJ whole genome shotgun (WGS) entry which is preliminary data.</text>
</comment>
<gene>
    <name evidence="1" type="ORF">FB388_4860</name>
</gene>
<evidence type="ECO:0000313" key="2">
    <source>
        <dbReference type="Proteomes" id="UP000319818"/>
    </source>
</evidence>
<dbReference type="SUPFAM" id="SSF55961">
    <property type="entry name" value="Bet v1-like"/>
    <property type="match status" value="1"/>
</dbReference>
<proteinExistence type="predicted"/>
<dbReference type="AlphaFoldDB" id="A0A543FV05"/>
<reference evidence="1 2" key="1">
    <citation type="submission" date="2019-06" db="EMBL/GenBank/DDBJ databases">
        <title>Sequencing the genomes of 1000 actinobacteria strains.</title>
        <authorList>
            <person name="Klenk H.-P."/>
        </authorList>
    </citation>
    <scope>NUCLEOTIDE SEQUENCE [LARGE SCALE GENOMIC DNA]</scope>
    <source>
        <strain evidence="1 2">DSM 45511</strain>
    </source>
</reference>
<dbReference type="InterPro" id="IPR023393">
    <property type="entry name" value="START-like_dom_sf"/>
</dbReference>
<accession>A0A543FV05</accession>
<dbReference type="InterPro" id="IPR019587">
    <property type="entry name" value="Polyketide_cyclase/dehydratase"/>
</dbReference>
<dbReference type="RefSeq" id="WP_142104430.1">
    <property type="nucleotide sequence ID" value="NZ_VFPH01000002.1"/>
</dbReference>
<dbReference type="Gene3D" id="3.30.530.20">
    <property type="match status" value="1"/>
</dbReference>